<keyword evidence="1" id="KW-0732">Signal</keyword>
<dbReference type="Pfam" id="PF03572">
    <property type="entry name" value="Peptidase_S41"/>
    <property type="match status" value="1"/>
</dbReference>
<organism evidence="3 4">
    <name type="scientific">Sphingobacterium psychroaquaticum</name>
    <dbReference type="NCBI Taxonomy" id="561061"/>
    <lineage>
        <taxon>Bacteria</taxon>
        <taxon>Pseudomonadati</taxon>
        <taxon>Bacteroidota</taxon>
        <taxon>Sphingobacteriia</taxon>
        <taxon>Sphingobacteriales</taxon>
        <taxon>Sphingobacteriaceae</taxon>
        <taxon>Sphingobacterium</taxon>
    </lineage>
</organism>
<feature type="signal peptide" evidence="1">
    <location>
        <begin position="1"/>
        <end position="23"/>
    </location>
</feature>
<protein>
    <submittedName>
        <fullName evidence="3">C-terminal processing protease CtpA/Prc, contains a PDZ domain</fullName>
    </submittedName>
</protein>
<sequence length="724" mass="82352">MNLRSICLSLLLCLFLASPAVKCQTRETQINNLVALAKLGGDIRYFSPTDAVHQALLRVGWDQIFVNATRIALHTKDERAFADSLVSIFKPLEPSLMLAYKQEILTQAPKSEQEGPLVVGVQHKGMEFYSGSGSGFKSIRTNRRSLMSDAFMSDFDLLKIKIPEAYYGKVFELKINHTVEDPVDVSIANHTGKQIMPERKLSGKNFFILRDTITPTNAEMYIKVSLDEFKGGIGLDSVLQIGNEPIAIKTFDMNVVREKPAYNIFFKTIDKELFAAQNKIGDTLYSNLTSALSASFPLAVYGNETETFPKASYDKAAYRYNKGGFEKFHNVRLLDNMSVKVSNILSLWNAFRYAFVYNPLTDAEEEHLLRKTINAVLETKNLQEYYDVVWGMLAVYKDAHIFFNMEEVDNRNNYSMPFSVIDLNDKYYIRKIHNPAFERNVNIGDEILGVGAEDIEQLVKRKSIVGSGSAANKKTRLIFSMLYGEKDSASILRLRDQRSGKVKELHVKRDFQHDDIYLTVSTLKNTANRMLDENTYYFNLAQSKVTDTLLRFIEDPSKHIIFEMRGYLKHDFYSQNILNKLITDTVKHQIFYSYEILSPKNRSFRQSTQIDAPENQNKKAKFYFLTDRTTQSAPETFLDIVKFWKIGKIIGQPTAGANGNINYLYLPGGMMVTFSGLKVMNSDGSTHHLLGVQPDYLTDFTLEDIMGGRDPYIDTALKIIADEG</sequence>
<feature type="chain" id="PRO_5012326957" evidence="1">
    <location>
        <begin position="24"/>
        <end position="724"/>
    </location>
</feature>
<dbReference type="OrthoDB" id="5379939at2"/>
<dbReference type="AlphaFoldDB" id="A0A1X7L321"/>
<evidence type="ECO:0000313" key="3">
    <source>
        <dbReference type="EMBL" id="SMG47874.1"/>
    </source>
</evidence>
<dbReference type="InterPro" id="IPR029045">
    <property type="entry name" value="ClpP/crotonase-like_dom_sf"/>
</dbReference>
<name>A0A1X7L321_9SPHI</name>
<dbReference type="GO" id="GO:0006508">
    <property type="term" value="P:proteolysis"/>
    <property type="evidence" value="ECO:0007669"/>
    <property type="project" value="UniProtKB-KW"/>
</dbReference>
<accession>A0A1X7L321</accession>
<proteinExistence type="predicted"/>
<keyword evidence="3" id="KW-0378">Hydrolase</keyword>
<keyword evidence="3" id="KW-0645">Protease</keyword>
<dbReference type="Gene3D" id="3.90.226.10">
    <property type="entry name" value="2-enoyl-CoA Hydratase, Chain A, domain 1"/>
    <property type="match status" value="1"/>
</dbReference>
<gene>
    <name evidence="3" type="ORF">SAMN05660862_3512</name>
</gene>
<evidence type="ECO:0000259" key="2">
    <source>
        <dbReference type="Pfam" id="PF03572"/>
    </source>
</evidence>
<dbReference type="RefSeq" id="WP_085474190.1">
    <property type="nucleotide sequence ID" value="NZ_FXAU01000007.1"/>
</dbReference>
<dbReference type="STRING" id="561061.SAMN05660862_3512"/>
<dbReference type="InterPro" id="IPR005151">
    <property type="entry name" value="Tail-specific_protease"/>
</dbReference>
<dbReference type="SUPFAM" id="SSF52096">
    <property type="entry name" value="ClpP/crotonase"/>
    <property type="match status" value="1"/>
</dbReference>
<evidence type="ECO:0000256" key="1">
    <source>
        <dbReference type="SAM" id="SignalP"/>
    </source>
</evidence>
<evidence type="ECO:0000313" key="4">
    <source>
        <dbReference type="Proteomes" id="UP000192980"/>
    </source>
</evidence>
<dbReference type="GO" id="GO:0008236">
    <property type="term" value="F:serine-type peptidase activity"/>
    <property type="evidence" value="ECO:0007669"/>
    <property type="project" value="InterPro"/>
</dbReference>
<reference evidence="3 4" key="1">
    <citation type="submission" date="2017-04" db="EMBL/GenBank/DDBJ databases">
        <authorList>
            <person name="Afonso C.L."/>
            <person name="Miller P.J."/>
            <person name="Scott M.A."/>
            <person name="Spackman E."/>
            <person name="Goraichik I."/>
            <person name="Dimitrov K.M."/>
            <person name="Suarez D.L."/>
            <person name="Swayne D.E."/>
        </authorList>
    </citation>
    <scope>NUCLEOTIDE SEQUENCE [LARGE SCALE GENOMIC DNA]</scope>
    <source>
        <strain evidence="3 4">DSM 22418</strain>
    </source>
</reference>
<dbReference type="Proteomes" id="UP000192980">
    <property type="component" value="Unassembled WGS sequence"/>
</dbReference>
<keyword evidence="4" id="KW-1185">Reference proteome</keyword>
<dbReference type="EMBL" id="FXAU01000007">
    <property type="protein sequence ID" value="SMG47874.1"/>
    <property type="molecule type" value="Genomic_DNA"/>
</dbReference>
<feature type="domain" description="Tail specific protease" evidence="2">
    <location>
        <begin position="601"/>
        <end position="696"/>
    </location>
</feature>